<proteinExistence type="predicted"/>
<evidence type="ECO:0000313" key="2">
    <source>
        <dbReference type="EMBL" id="KAF3560044.1"/>
    </source>
</evidence>
<evidence type="ECO:0000313" key="3">
    <source>
        <dbReference type="Proteomes" id="UP000712600"/>
    </source>
</evidence>
<comment type="caution">
    <text evidence="2">The sequence shown here is derived from an EMBL/GenBank/DDBJ whole genome shotgun (WGS) entry which is preliminary data.</text>
</comment>
<gene>
    <name evidence="2" type="ORF">F2Q69_00014290</name>
</gene>
<name>A0A8S9R8T3_BRACR</name>
<dbReference type="AlphaFoldDB" id="A0A8S9R8T3"/>
<organism evidence="2 3">
    <name type="scientific">Brassica cretica</name>
    <name type="common">Mustard</name>
    <dbReference type="NCBI Taxonomy" id="69181"/>
    <lineage>
        <taxon>Eukaryota</taxon>
        <taxon>Viridiplantae</taxon>
        <taxon>Streptophyta</taxon>
        <taxon>Embryophyta</taxon>
        <taxon>Tracheophyta</taxon>
        <taxon>Spermatophyta</taxon>
        <taxon>Magnoliopsida</taxon>
        <taxon>eudicotyledons</taxon>
        <taxon>Gunneridae</taxon>
        <taxon>Pentapetalae</taxon>
        <taxon>rosids</taxon>
        <taxon>malvids</taxon>
        <taxon>Brassicales</taxon>
        <taxon>Brassicaceae</taxon>
        <taxon>Brassiceae</taxon>
        <taxon>Brassica</taxon>
    </lineage>
</organism>
<reference evidence="2" key="1">
    <citation type="submission" date="2019-12" db="EMBL/GenBank/DDBJ databases">
        <title>Genome sequencing and annotation of Brassica cretica.</title>
        <authorList>
            <person name="Studholme D.J."/>
            <person name="Sarris P."/>
        </authorList>
    </citation>
    <scope>NUCLEOTIDE SEQUENCE</scope>
    <source>
        <strain evidence="2">PFS-109/04</strain>
        <tissue evidence="2">Leaf</tissue>
    </source>
</reference>
<dbReference type="EMBL" id="QGKX02000996">
    <property type="protein sequence ID" value="KAF3560044.1"/>
    <property type="molecule type" value="Genomic_DNA"/>
</dbReference>
<feature type="region of interest" description="Disordered" evidence="1">
    <location>
        <begin position="92"/>
        <end position="123"/>
    </location>
</feature>
<dbReference type="Proteomes" id="UP000712600">
    <property type="component" value="Unassembled WGS sequence"/>
</dbReference>
<protein>
    <submittedName>
        <fullName evidence="2">Uncharacterized protein</fullName>
    </submittedName>
</protein>
<sequence>MDTVRRIQFSQQYSHEKDQAVISKDKNSTGLDNLIKGKSKVAETDAHSTGTKCERIKINLASLSLDLFVNSRAFNSQSLVCRSRLWITIKRSKRKRKQKRDDTSNVLEFPLTPGTSPSGSEPGIHYDQCLQKLSLLRNNGDHSL</sequence>
<accession>A0A8S9R8T3</accession>
<evidence type="ECO:0000256" key="1">
    <source>
        <dbReference type="SAM" id="MobiDB-lite"/>
    </source>
</evidence>